<protein>
    <recommendedName>
        <fullName evidence="4">Aminotransferase-like plant mobile domain-containing protein</fullName>
    </recommendedName>
</protein>
<reference evidence="2 3" key="1">
    <citation type="submission" date="2021-05" db="EMBL/GenBank/DDBJ databases">
        <title>Genome Assembly of Synthetic Allotetraploid Brassica napus Reveals Homoeologous Exchanges between Subgenomes.</title>
        <authorList>
            <person name="Davis J.T."/>
        </authorList>
    </citation>
    <scope>NUCLEOTIDE SEQUENCE [LARGE SCALE GENOMIC DNA]</scope>
    <source>
        <strain evidence="3">cv. Da-Ae</strain>
        <tissue evidence="2">Seedling</tissue>
    </source>
</reference>
<feature type="compositionally biased region" description="Low complexity" evidence="1">
    <location>
        <begin position="273"/>
        <end position="283"/>
    </location>
</feature>
<gene>
    <name evidence="2" type="ORF">HID58_048417</name>
</gene>
<feature type="compositionally biased region" description="Low complexity" evidence="1">
    <location>
        <begin position="314"/>
        <end position="327"/>
    </location>
</feature>
<keyword evidence="3" id="KW-1185">Reference proteome</keyword>
<evidence type="ECO:0000256" key="1">
    <source>
        <dbReference type="SAM" id="MobiDB-lite"/>
    </source>
</evidence>
<evidence type="ECO:0008006" key="4">
    <source>
        <dbReference type="Google" id="ProtNLM"/>
    </source>
</evidence>
<proteinExistence type="predicted"/>
<comment type="caution">
    <text evidence="2">The sequence shown here is derived from an EMBL/GenBank/DDBJ whole genome shotgun (WGS) entry which is preliminary data.</text>
</comment>
<sequence>MVDLLICCSEQDVSICFSRIKHSASKPEAGPRPIGRDPDPGIEGLSRAAVESGLPAAEAGRLSPVGPLSVIGVEEVVGWRDKYEIPDDVDIRVPGPIDRVLNFDVDEVPIYEGFFESGFRCRVPSLVDKVSESLEISHGQLNPPSWRALIAMQNLGRYHLHTRNRELPVQEISKNERKRHPVFDSRWTARFAFMGLLGFSPVWPLADFPRVDPSLGERTIKRVLKLPLERRHVPFLVTREALERCSIWGEMSGSKCEEALAEYKRALEVMSAKKAAPKRASPSETEDEVQFVRSSKRKVTAPASSSKKKKKPKASGSTPKVSPSSSGDPATVLANLNTKVFPLTPVSLPEDSLAAIQSVQSDLLQIAFVEAMSRMFHLGERMDNHASLQADIAALTSQLLWEKDSVLAKEKEIKALRLKVRNQDEAGVLAASANISLREQLERRGEGACDLRCATETFDVEKSMAVSGAIVVTHWELMTEWFNHQTDS</sequence>
<organism evidence="2 3">
    <name type="scientific">Brassica napus</name>
    <name type="common">Rape</name>
    <dbReference type="NCBI Taxonomy" id="3708"/>
    <lineage>
        <taxon>Eukaryota</taxon>
        <taxon>Viridiplantae</taxon>
        <taxon>Streptophyta</taxon>
        <taxon>Embryophyta</taxon>
        <taxon>Tracheophyta</taxon>
        <taxon>Spermatophyta</taxon>
        <taxon>Magnoliopsida</taxon>
        <taxon>eudicotyledons</taxon>
        <taxon>Gunneridae</taxon>
        <taxon>Pentapetalae</taxon>
        <taxon>rosids</taxon>
        <taxon>malvids</taxon>
        <taxon>Brassicales</taxon>
        <taxon>Brassicaceae</taxon>
        <taxon>Brassiceae</taxon>
        <taxon>Brassica</taxon>
    </lineage>
</organism>
<name>A0ABQ8B225_BRANA</name>
<dbReference type="Proteomes" id="UP000824890">
    <property type="component" value="Unassembled WGS sequence"/>
</dbReference>
<feature type="region of interest" description="Disordered" evidence="1">
    <location>
        <begin position="273"/>
        <end position="329"/>
    </location>
</feature>
<evidence type="ECO:0000313" key="2">
    <source>
        <dbReference type="EMBL" id="KAH0898849.1"/>
    </source>
</evidence>
<evidence type="ECO:0000313" key="3">
    <source>
        <dbReference type="Proteomes" id="UP000824890"/>
    </source>
</evidence>
<dbReference type="EMBL" id="JAGKQM010000012">
    <property type="protein sequence ID" value="KAH0898849.1"/>
    <property type="molecule type" value="Genomic_DNA"/>
</dbReference>
<accession>A0ABQ8B225</accession>